<dbReference type="NCBIfam" id="TIGR00785">
    <property type="entry name" value="dass"/>
    <property type="match status" value="1"/>
</dbReference>
<evidence type="ECO:0000256" key="2">
    <source>
        <dbReference type="ARBA" id="ARBA00022692"/>
    </source>
</evidence>
<feature type="transmembrane region" description="Helical" evidence="5">
    <location>
        <begin position="265"/>
        <end position="284"/>
    </location>
</feature>
<organism evidence="6">
    <name type="scientific">uncultured organism</name>
    <dbReference type="NCBI Taxonomy" id="155900"/>
    <lineage>
        <taxon>unclassified sequences</taxon>
        <taxon>environmental samples</taxon>
    </lineage>
</organism>
<feature type="transmembrane region" description="Helical" evidence="5">
    <location>
        <begin position="323"/>
        <end position="345"/>
    </location>
</feature>
<dbReference type="GO" id="GO:0005886">
    <property type="term" value="C:plasma membrane"/>
    <property type="evidence" value="ECO:0007669"/>
    <property type="project" value="TreeGrafter"/>
</dbReference>
<evidence type="ECO:0000256" key="1">
    <source>
        <dbReference type="ARBA" id="ARBA00004141"/>
    </source>
</evidence>
<feature type="transmembrane region" description="Helical" evidence="5">
    <location>
        <begin position="442"/>
        <end position="465"/>
    </location>
</feature>
<evidence type="ECO:0000256" key="4">
    <source>
        <dbReference type="ARBA" id="ARBA00023136"/>
    </source>
</evidence>
<gene>
    <name evidence="6" type="ORF">FLSS-2_0010</name>
</gene>
<keyword evidence="3 5" id="KW-1133">Transmembrane helix</keyword>
<feature type="transmembrane region" description="Helical" evidence="5">
    <location>
        <begin position="129"/>
        <end position="156"/>
    </location>
</feature>
<dbReference type="AlphaFoldDB" id="M1PUQ8"/>
<dbReference type="PRINTS" id="PR00173">
    <property type="entry name" value="EDTRNSPORT"/>
</dbReference>
<protein>
    <submittedName>
        <fullName evidence="6">Anion transporter</fullName>
    </submittedName>
</protein>
<sequence length="471" mass="50117">MKELKRWLEFRWTWILVAALVILFVLSLSTPEGLSAEGHRALALLAGIVVLFVAEPISLPGIILFIAIYQILMGLGTPNQVARSFMHDAVFFIMGALMMGVALTKQALGKRLMLVLINRVGSSTRRISLAIITTSTLLAGFIADHVVAAVFTPMVLSLVRTTREELDGSTKNLSKLLLFSVAYGASIGGLYAPSGGGRNIIMLGLLQQIHGVHIGFGQWIVRALPISLLLIPVTGLVLNLVFTPETPDLERAVAGMREELEEREFTGEAAATLIIFAVVVILWVTVGTSIGLGVIALIGAVAYLVFGVAEWDDYHQEVNWGVILIYMGALSLGSLLNRTGAAAWIARTVLAFVRDGLGLSGFLPIAGASSLLTVSMTNLMSASGAASVIGPITLKMSEMASISPVAMAMLTSISSAFGFLLLLATPPNAIIYSSGRVEPKDFLLSGSLLTVASLGVLFLVVFGWWNLLGLI</sequence>
<dbReference type="PANTHER" id="PTHR10283">
    <property type="entry name" value="SOLUTE CARRIER FAMILY 13 MEMBER"/>
    <property type="match status" value="1"/>
</dbReference>
<dbReference type="InterPro" id="IPR001898">
    <property type="entry name" value="SLC13A/DASS"/>
</dbReference>
<feature type="transmembrane region" description="Helical" evidence="5">
    <location>
        <begin position="42"/>
        <end position="69"/>
    </location>
</feature>
<evidence type="ECO:0000313" key="6">
    <source>
        <dbReference type="EMBL" id="AGF92849.1"/>
    </source>
</evidence>
<feature type="transmembrane region" description="Helical" evidence="5">
    <location>
        <begin position="226"/>
        <end position="244"/>
    </location>
</feature>
<reference evidence="6" key="1">
    <citation type="journal article" date="2013" name="Syst. Appl. Microbiol.">
        <title>New insights into the archaeal diversity of a hypersaline microbial mat obtained by a metagenomic approach.</title>
        <authorList>
            <person name="Lopez-Lopez A."/>
            <person name="Richter M."/>
            <person name="Pena A."/>
            <person name="Tamames J."/>
            <person name="Rossello-Mora R."/>
        </authorList>
    </citation>
    <scope>NUCLEOTIDE SEQUENCE</scope>
</reference>
<feature type="transmembrane region" description="Helical" evidence="5">
    <location>
        <begin position="89"/>
        <end position="108"/>
    </location>
</feature>
<keyword evidence="2 5" id="KW-0812">Transmembrane</keyword>
<keyword evidence="4 5" id="KW-0472">Membrane</keyword>
<feature type="transmembrane region" description="Helical" evidence="5">
    <location>
        <begin position="12"/>
        <end position="30"/>
    </location>
</feature>
<name>M1PUQ8_9ZZZZ</name>
<evidence type="ECO:0000256" key="3">
    <source>
        <dbReference type="ARBA" id="ARBA00022989"/>
    </source>
</evidence>
<feature type="transmembrane region" description="Helical" evidence="5">
    <location>
        <begin position="365"/>
        <end position="390"/>
    </location>
</feature>
<proteinExistence type="predicted"/>
<comment type="subcellular location">
    <subcellularLocation>
        <location evidence="1">Membrane</location>
        <topology evidence="1">Multi-pass membrane protein</topology>
    </subcellularLocation>
</comment>
<dbReference type="EMBL" id="JX684074">
    <property type="protein sequence ID" value="AGF92849.1"/>
    <property type="molecule type" value="Genomic_DNA"/>
</dbReference>
<feature type="transmembrane region" description="Helical" evidence="5">
    <location>
        <begin position="402"/>
        <end position="422"/>
    </location>
</feature>
<dbReference type="GO" id="GO:0022857">
    <property type="term" value="F:transmembrane transporter activity"/>
    <property type="evidence" value="ECO:0007669"/>
    <property type="project" value="InterPro"/>
</dbReference>
<evidence type="ECO:0000256" key="5">
    <source>
        <dbReference type="SAM" id="Phobius"/>
    </source>
</evidence>
<dbReference type="Pfam" id="PF00939">
    <property type="entry name" value="Na_sulph_symp"/>
    <property type="match status" value="1"/>
</dbReference>
<feature type="transmembrane region" description="Helical" evidence="5">
    <location>
        <begin position="176"/>
        <end position="193"/>
    </location>
</feature>
<accession>M1PUQ8</accession>